<comment type="caution">
    <text evidence="1">The sequence shown here is derived from an EMBL/GenBank/DDBJ whole genome shotgun (WGS) entry which is preliminary data.</text>
</comment>
<reference evidence="2" key="1">
    <citation type="submission" date="2022-10" db="EMBL/GenBank/DDBJ databases">
        <title>Genome assembly of Pristionchus species.</title>
        <authorList>
            <person name="Yoshida K."/>
            <person name="Sommer R.J."/>
        </authorList>
    </citation>
    <scope>NUCLEOTIDE SEQUENCE [LARGE SCALE GENOMIC DNA]</scope>
    <source>
        <strain evidence="2">RS5460</strain>
    </source>
</reference>
<protein>
    <submittedName>
        <fullName evidence="1">Uncharacterized protein</fullName>
    </submittedName>
</protein>
<gene>
    <name evidence="1" type="ORF">PMAYCL1PPCAC_10797</name>
</gene>
<evidence type="ECO:0000313" key="1">
    <source>
        <dbReference type="EMBL" id="GMR40602.1"/>
    </source>
</evidence>
<feature type="non-terminal residue" evidence="1">
    <location>
        <position position="1"/>
    </location>
</feature>
<sequence length="139" mass="16435">ESVATINDYFYVQNYHSESLLHMQINNAHLHMHQAMKQSLERSKQYLRTDFKCTITMMGHVLQMMGGHALKKLKEMPITSNNLKCIPLTWHHREHPPSHLFLREWNQRQELFLLGGAEWKIHKCNFSAGSPRESRKIQL</sequence>
<keyword evidence="2" id="KW-1185">Reference proteome</keyword>
<dbReference type="AlphaFoldDB" id="A0AAN4ZLT4"/>
<dbReference type="EMBL" id="BTRK01000003">
    <property type="protein sequence ID" value="GMR40602.1"/>
    <property type="molecule type" value="Genomic_DNA"/>
</dbReference>
<organism evidence="1 2">
    <name type="scientific">Pristionchus mayeri</name>
    <dbReference type="NCBI Taxonomy" id="1317129"/>
    <lineage>
        <taxon>Eukaryota</taxon>
        <taxon>Metazoa</taxon>
        <taxon>Ecdysozoa</taxon>
        <taxon>Nematoda</taxon>
        <taxon>Chromadorea</taxon>
        <taxon>Rhabditida</taxon>
        <taxon>Rhabditina</taxon>
        <taxon>Diplogasteromorpha</taxon>
        <taxon>Diplogasteroidea</taxon>
        <taxon>Neodiplogasteridae</taxon>
        <taxon>Pristionchus</taxon>
    </lineage>
</organism>
<evidence type="ECO:0000313" key="2">
    <source>
        <dbReference type="Proteomes" id="UP001328107"/>
    </source>
</evidence>
<dbReference type="Proteomes" id="UP001328107">
    <property type="component" value="Unassembled WGS sequence"/>
</dbReference>
<name>A0AAN4ZLT4_9BILA</name>
<accession>A0AAN4ZLT4</accession>
<proteinExistence type="predicted"/>